<dbReference type="OrthoDB" id="9801102at2"/>
<dbReference type="AlphaFoldDB" id="A0A1M4Y5G2"/>
<dbReference type="SUPFAM" id="SSF143011">
    <property type="entry name" value="RelE-like"/>
    <property type="match status" value="1"/>
</dbReference>
<evidence type="ECO:0000313" key="7">
    <source>
        <dbReference type="EMBL" id="SHF00682.1"/>
    </source>
</evidence>
<dbReference type="PANTHER" id="PTHR38039:SF1">
    <property type="entry name" value="TOXIN YOEB"/>
    <property type="match status" value="1"/>
</dbReference>
<gene>
    <name evidence="7" type="ORF">SAMN02745117_01171</name>
</gene>
<dbReference type="RefSeq" id="WP_073355728.1">
    <property type="nucleotide sequence ID" value="NZ_FQUZ01000011.1"/>
</dbReference>
<evidence type="ECO:0000256" key="6">
    <source>
        <dbReference type="ARBA" id="ARBA00030388"/>
    </source>
</evidence>
<keyword evidence="3" id="KW-0540">Nuclease</keyword>
<keyword evidence="8" id="KW-1185">Reference proteome</keyword>
<dbReference type="PANTHER" id="PTHR38039">
    <property type="entry name" value="TOXIN YOEB"/>
    <property type="match status" value="1"/>
</dbReference>
<protein>
    <recommendedName>
        <fullName evidence="6">Putative mRNA interferase YoeB</fullName>
    </recommendedName>
</protein>
<dbReference type="NCBIfam" id="TIGR02116">
    <property type="entry name" value="toxin_Txe_YoeB"/>
    <property type="match status" value="1"/>
</dbReference>
<organism evidence="7 8">
    <name type="scientific">Lampropedia hyalina DSM 16112</name>
    <dbReference type="NCBI Taxonomy" id="1122156"/>
    <lineage>
        <taxon>Bacteria</taxon>
        <taxon>Pseudomonadati</taxon>
        <taxon>Pseudomonadota</taxon>
        <taxon>Betaproteobacteria</taxon>
        <taxon>Burkholderiales</taxon>
        <taxon>Comamonadaceae</taxon>
        <taxon>Lampropedia</taxon>
    </lineage>
</organism>
<proteinExistence type="inferred from homology"/>
<dbReference type="GO" id="GO:0045892">
    <property type="term" value="P:negative regulation of DNA-templated transcription"/>
    <property type="evidence" value="ECO:0007669"/>
    <property type="project" value="TreeGrafter"/>
</dbReference>
<keyword evidence="4" id="KW-0255">Endonuclease</keyword>
<name>A0A1M4Y5G2_9BURK</name>
<evidence type="ECO:0000256" key="3">
    <source>
        <dbReference type="ARBA" id="ARBA00022722"/>
    </source>
</evidence>
<sequence>MIWHVVFTKQAQKDARNLAASGLKDKAQALLAIVAENPFQNPPPYEKLVGDLAGAYSRRINIQHRLVYEVLQSENTIKVLRMWTHYE</sequence>
<dbReference type="InterPro" id="IPR035093">
    <property type="entry name" value="RelE/ParE_toxin_dom_sf"/>
</dbReference>
<accession>A0A1M4Y5G2</accession>
<dbReference type="GO" id="GO:0004519">
    <property type="term" value="F:endonuclease activity"/>
    <property type="evidence" value="ECO:0007669"/>
    <property type="project" value="UniProtKB-KW"/>
</dbReference>
<comment type="similarity">
    <text evidence="1">Belongs to the YoeB family.</text>
</comment>
<evidence type="ECO:0000256" key="4">
    <source>
        <dbReference type="ARBA" id="ARBA00022759"/>
    </source>
</evidence>
<keyword evidence="2" id="KW-1277">Toxin-antitoxin system</keyword>
<dbReference type="GO" id="GO:0016787">
    <property type="term" value="F:hydrolase activity"/>
    <property type="evidence" value="ECO:0007669"/>
    <property type="project" value="UniProtKB-KW"/>
</dbReference>
<dbReference type="InterPro" id="IPR009614">
    <property type="entry name" value="YoeB_toxin"/>
</dbReference>
<dbReference type="GO" id="GO:0006401">
    <property type="term" value="P:RNA catabolic process"/>
    <property type="evidence" value="ECO:0007669"/>
    <property type="project" value="InterPro"/>
</dbReference>
<evidence type="ECO:0000256" key="5">
    <source>
        <dbReference type="ARBA" id="ARBA00022801"/>
    </source>
</evidence>
<dbReference type="STRING" id="1122156.SAMN02745117_01171"/>
<keyword evidence="5" id="KW-0378">Hydrolase</keyword>
<dbReference type="Proteomes" id="UP000184327">
    <property type="component" value="Unassembled WGS sequence"/>
</dbReference>
<evidence type="ECO:0000313" key="8">
    <source>
        <dbReference type="Proteomes" id="UP000184327"/>
    </source>
</evidence>
<evidence type="ECO:0000256" key="2">
    <source>
        <dbReference type="ARBA" id="ARBA00022649"/>
    </source>
</evidence>
<dbReference type="Pfam" id="PF06769">
    <property type="entry name" value="YoeB_toxin"/>
    <property type="match status" value="1"/>
</dbReference>
<evidence type="ECO:0000256" key="1">
    <source>
        <dbReference type="ARBA" id="ARBA00008172"/>
    </source>
</evidence>
<dbReference type="EMBL" id="FQUZ01000011">
    <property type="protein sequence ID" value="SHF00682.1"/>
    <property type="molecule type" value="Genomic_DNA"/>
</dbReference>
<dbReference type="Gene3D" id="3.30.2310.20">
    <property type="entry name" value="RelE-like"/>
    <property type="match status" value="1"/>
</dbReference>
<reference evidence="7 8" key="1">
    <citation type="submission" date="2016-11" db="EMBL/GenBank/DDBJ databases">
        <authorList>
            <person name="Jaros S."/>
            <person name="Januszkiewicz K."/>
            <person name="Wedrychowicz H."/>
        </authorList>
    </citation>
    <scope>NUCLEOTIDE SEQUENCE [LARGE SCALE GENOMIC DNA]</scope>
    <source>
        <strain evidence="7 8">DSM 16112</strain>
    </source>
</reference>